<feature type="region of interest" description="Disordered" evidence="1">
    <location>
        <begin position="136"/>
        <end position="190"/>
    </location>
</feature>
<evidence type="ECO:0000256" key="1">
    <source>
        <dbReference type="SAM" id="MobiDB-lite"/>
    </source>
</evidence>
<organism evidence="2 3">
    <name type="scientific">Cardiocondyla obscurior</name>
    <dbReference type="NCBI Taxonomy" id="286306"/>
    <lineage>
        <taxon>Eukaryota</taxon>
        <taxon>Metazoa</taxon>
        <taxon>Ecdysozoa</taxon>
        <taxon>Arthropoda</taxon>
        <taxon>Hexapoda</taxon>
        <taxon>Insecta</taxon>
        <taxon>Pterygota</taxon>
        <taxon>Neoptera</taxon>
        <taxon>Endopterygota</taxon>
        <taxon>Hymenoptera</taxon>
        <taxon>Apocrita</taxon>
        <taxon>Aculeata</taxon>
        <taxon>Formicoidea</taxon>
        <taxon>Formicidae</taxon>
        <taxon>Myrmicinae</taxon>
        <taxon>Cardiocondyla</taxon>
    </lineage>
</organism>
<protein>
    <submittedName>
        <fullName evidence="2">Uncharacterized protein</fullName>
    </submittedName>
</protein>
<dbReference type="Proteomes" id="UP001430953">
    <property type="component" value="Unassembled WGS sequence"/>
</dbReference>
<feature type="compositionally biased region" description="Basic and acidic residues" evidence="1">
    <location>
        <begin position="136"/>
        <end position="176"/>
    </location>
</feature>
<dbReference type="EMBL" id="JADYXP020000023">
    <property type="protein sequence ID" value="KAL0102144.1"/>
    <property type="molecule type" value="Genomic_DNA"/>
</dbReference>
<dbReference type="AlphaFoldDB" id="A0AAW2EEK1"/>
<gene>
    <name evidence="2" type="ORF">PUN28_018580</name>
</gene>
<feature type="compositionally biased region" description="Polar residues" evidence="1">
    <location>
        <begin position="177"/>
        <end position="190"/>
    </location>
</feature>
<keyword evidence="3" id="KW-1185">Reference proteome</keyword>
<evidence type="ECO:0000313" key="2">
    <source>
        <dbReference type="EMBL" id="KAL0102144.1"/>
    </source>
</evidence>
<sequence>MFATLGGAIITGQRLDQICILLHDVQLSAVLFSQVSVFSSVSDLLKNSGAPREFDDKNLKTKVAVAVVPSPVASLAASISASVLALVPVPVLISFSVYDLHDDSRMSACDQSLATHTAGTKFWICQSVPDLQKQRNRLEGKEIHEKEKYEVKERSAKFNRPRHDPTNREVLSRRTETGSQTRLTSEGFSA</sequence>
<proteinExistence type="predicted"/>
<reference evidence="2 3" key="1">
    <citation type="submission" date="2023-03" db="EMBL/GenBank/DDBJ databases">
        <title>High recombination rates correlate with genetic variation in Cardiocondyla obscurior ants.</title>
        <authorList>
            <person name="Errbii M."/>
        </authorList>
    </citation>
    <scope>NUCLEOTIDE SEQUENCE [LARGE SCALE GENOMIC DNA]</scope>
    <source>
        <strain evidence="2">Alpha-2009</strain>
        <tissue evidence="2">Whole body</tissue>
    </source>
</reference>
<evidence type="ECO:0000313" key="3">
    <source>
        <dbReference type="Proteomes" id="UP001430953"/>
    </source>
</evidence>
<name>A0AAW2EEK1_9HYME</name>
<comment type="caution">
    <text evidence="2">The sequence shown here is derived from an EMBL/GenBank/DDBJ whole genome shotgun (WGS) entry which is preliminary data.</text>
</comment>
<accession>A0AAW2EEK1</accession>